<organism evidence="2 3">
    <name type="scientific">Paenibacillus rhizovicinus</name>
    <dbReference type="NCBI Taxonomy" id="2704463"/>
    <lineage>
        <taxon>Bacteria</taxon>
        <taxon>Bacillati</taxon>
        <taxon>Bacillota</taxon>
        <taxon>Bacilli</taxon>
        <taxon>Bacillales</taxon>
        <taxon>Paenibacillaceae</taxon>
        <taxon>Paenibacillus</taxon>
    </lineage>
</organism>
<name>A0A6C0PBC3_9BACL</name>
<feature type="region of interest" description="Disordered" evidence="1">
    <location>
        <begin position="2134"/>
        <end position="2157"/>
    </location>
</feature>
<protein>
    <submittedName>
        <fullName evidence="2">Uncharacterized protein</fullName>
    </submittedName>
</protein>
<proteinExistence type="predicted"/>
<sequence length="2307" mass="258112">MNDKINGFDNTGIPMATPASQQWSLLSSFHATRKASYDNDPTREDRVSRVLSAINDTPILDQKTIKSSGSVILKNFSSPHQQLGQKQVEAFQKFMSGQSNVFYAFDIESLGDEASGKGLHVPEIAIQGFQKTKDGLFKADNRRQLSLLVKPDKESQLYLDSLIRRIKMDKFAFNNMSDAERRSIVNLMRYSTLSGAGLQAANLNESTLSHNTIIKSLEDMNGRYSYQKFILNFDMYRDHIQSGYNNLVGLSDKHSVANQMRKYRTFVQGHADQTFFSYNGENFDLETLDRFGKKTGQTIARPQNHVDYFRVLQTAYANPVDFHQEFGGKGVMKGRYFQQGYLSMHEVRRTLGIDGDDAHAAIADVDERGLGGVINKTLPKVHNKINAAKNRGAMEGMNIRPSEFTWNKKEVLKKGDKLFASNGYAAYGDDNLDFQARLEDGKMAMHDVSWNRTVINARTLYTVNGVRELTDDKGVINGHVLELFDSDNDRYSYVTRQGPNSMHQIAQFVQSRFHNVNGMSKDEQAEIRRIRETDLARRRYERMSSLSGAGGESRTAGFDAAKRMYENTEHYEKRLGAKQKNIAAKAQALALAEYSSMGSTDPNVLNSLYSKYEAQIRAEVEPYRSNDSYRSMLDFNSKPVGFANGQLQWGHNIDEEKLFYRMAPRLRSERPVFQEAIRTIEQQIPILDSMTSSERAAARQQRDIAWRLYTQGVSRDDAAGRHVGAREMASWENRGFRLNVDGDERFFSMQSVQQTERAIRRYIQQDDSNNPLTQQHRMTQFINGLHENGLIGSELQKRYGIIAQSNGQINDTVVRIAMDLHSKNIPLESPETTSLEARDMSRITGARNQSIVGEAIRKTLSYQGQAFTMGGKVNLHADAEMFFESLETNHLSGLKANNRGAVESVLQSLNNSGRNIMYDLSVNQDINSPMAKITVYKPQYSTSVREALLEGKTHPRAVEILIPLINQDGMQVLNKQRMIAHTVAVWEKEQDGKGSAVRKSTAEIIGMRYAHGMDGILSALDEDDYEKASYRSNRTLRDSISNLAGGQRDIYNFNDTYDWSGNKSDFMKQSHINVMPAMLHSMLESKELSEGDLNDSAFYYDSKDRSRKVKQLLTIDDVNMSKQFQIRMGMSDWNNRVRWDGGTPNLYVSSVKDGRVQQGSMSTMDMRDMTLYGHYTNMGRPNAIQSQNMYMISDEVAGRLSKIDAYANFNPMVETEINAAYRSEQEGKGRPTRTGVNLKVAYITNEELHKRVTDLQNTEQGRGLLRSEGILVNRGGKEVVDPRRIPTVYEQQAVIAKELMDSMSVTDQDFYDKGNGTFQWHKDFASNGAAARGSDFVVGGQGLEGAAVRPGDVIGRKWVDGAWEDVRHDNRYAGKLVGTGSQVFGVEWSEKPFKLSFAGEKGTDAITPSLRFIEAITGDKGISAMISPNPAKRADFGMMMEGYAKTIIDHVMNQDRKKRDQLLEQIDFGRIGLEFKNGSFMDVSRQAPIDIEDFHKIANQVGAKLQTNTGLFTGILETRMMHNRQYYKSVDGTGRSVIGNANDGSKVYANGLDGTSIGHREMRYLRRSGATQTYEHIWNVMEKQNRFEQSDVKNLAHTIKALVDPDAPEMQPYKDRILQGHEFAFMPEVELDQNTVKHTIMDRQAVAHNLGIDQRDLGHGFWLGLPEEVDININGKNSPAVKTNKIFVPFMQLQGDGQSDLVHLNKLQRQIANINDSIKKYGEAKSKTGRDSALKHMRDIQRNVNSYVNQLGTDTLTSKGMAGERALKAQMPSSGTGTLKLLGPEASAMLGEEMTFISTQQAKDMGIYEHIIGQQHVGTAAESDILSDWNRQQNKNVLTIRYPSKHESAVQFTRIAIDPKLKTGNVLTTAFTGDQLEGDADGDQLHMVYVDEDNVQKEWAALKDKRAAEFMGGYSSWGDYLTQEGNKKLSTSGRNYDLREAVKSYSGQDTTVIRPMEPNLPNEMANKIGKTQIGTISNLNSAIQDFAEHTYGTGSNEYKFLSKFGSTLEQKGIDAAKDGVVITEDMKSPVSEFRSAFLASDWNKVRRIDQESYGGMWSREHGLDEAIGLLDKPRNLNGNLANSGFRVGTSSGINVENEGLRRVHDTIFGNLEEGDRVSSNEFTRMFGRMKRGVGAAPEPDIDPTIPNVEPELDPTNVMGSEARGKRAGAIPEMMHDLTGGWIPENIFNGPNGSRNKKIALLGGLALGGVMGYNILSNDTGPVPPPPPPQAAPVPQSPLPPIGGPSSGAHVSISARGQGNQQQGLSSLVQEGMRRSGYQGQSNMTVNYSDNTNNLSRLWYRDKVEQHM</sequence>
<gene>
    <name evidence="2" type="ORF">GZH47_32675</name>
</gene>
<keyword evidence="3" id="KW-1185">Reference proteome</keyword>
<reference evidence="2 3" key="1">
    <citation type="submission" date="2020-02" db="EMBL/GenBank/DDBJ databases">
        <title>Paenibacillus sp. nov., isolated from rhizosphere soil of tomato.</title>
        <authorList>
            <person name="Weon H.-Y."/>
            <person name="Lee S.A."/>
        </authorList>
    </citation>
    <scope>NUCLEOTIDE SEQUENCE [LARGE SCALE GENOMIC DNA]</scope>
    <source>
        <strain evidence="2 3">14171R-81</strain>
        <plasmid evidence="2 3">unnamed2</plasmid>
    </source>
</reference>
<dbReference type="Proteomes" id="UP000479114">
    <property type="component" value="Plasmid unnamed2"/>
</dbReference>
<feature type="region of interest" description="Disordered" evidence="1">
    <location>
        <begin position="2217"/>
        <end position="2267"/>
    </location>
</feature>
<feature type="compositionally biased region" description="Pro residues" evidence="1">
    <location>
        <begin position="2221"/>
        <end position="2242"/>
    </location>
</feature>
<dbReference type="EMBL" id="CP048288">
    <property type="protein sequence ID" value="QHW35655.1"/>
    <property type="molecule type" value="Genomic_DNA"/>
</dbReference>
<accession>A0A6C0PBC3</accession>
<geneLocation type="plasmid" evidence="2 3">
    <name>unnamed2</name>
</geneLocation>
<dbReference type="RefSeq" id="WP_162645788.1">
    <property type="nucleotide sequence ID" value="NZ_CP048288.1"/>
</dbReference>
<keyword evidence="2" id="KW-0614">Plasmid</keyword>
<evidence type="ECO:0000256" key="1">
    <source>
        <dbReference type="SAM" id="MobiDB-lite"/>
    </source>
</evidence>
<evidence type="ECO:0000313" key="2">
    <source>
        <dbReference type="EMBL" id="QHW35655.1"/>
    </source>
</evidence>
<dbReference type="KEGG" id="prz:GZH47_32675"/>
<evidence type="ECO:0000313" key="3">
    <source>
        <dbReference type="Proteomes" id="UP000479114"/>
    </source>
</evidence>